<dbReference type="PROSITE" id="PS50885">
    <property type="entry name" value="HAMP"/>
    <property type="match status" value="2"/>
</dbReference>
<name>A0A7W6NL00_9HYPH</name>
<dbReference type="InterPro" id="IPR004089">
    <property type="entry name" value="MCPsignal_dom"/>
</dbReference>
<dbReference type="SMART" id="SM00304">
    <property type="entry name" value="HAMP"/>
    <property type="match status" value="2"/>
</dbReference>
<dbReference type="CDD" id="cd11386">
    <property type="entry name" value="MCP_signal"/>
    <property type="match status" value="1"/>
</dbReference>
<comment type="similarity">
    <text evidence="3">Belongs to the methyl-accepting chemotaxis (MCP) protein family.</text>
</comment>
<gene>
    <name evidence="9" type="ORF">GGR23_002009</name>
</gene>
<evidence type="ECO:0000256" key="4">
    <source>
        <dbReference type="PROSITE-ProRule" id="PRU00284"/>
    </source>
</evidence>
<dbReference type="FunFam" id="1.10.287.950:FF:000001">
    <property type="entry name" value="Methyl-accepting chemotaxis sensory transducer"/>
    <property type="match status" value="1"/>
</dbReference>
<dbReference type="PROSITE" id="PS50111">
    <property type="entry name" value="CHEMOTAXIS_TRANSDUC_2"/>
    <property type="match status" value="1"/>
</dbReference>
<dbReference type="PANTHER" id="PTHR43531">
    <property type="entry name" value="PROTEIN ICFG"/>
    <property type="match status" value="1"/>
</dbReference>
<dbReference type="Proteomes" id="UP000528286">
    <property type="component" value="Unassembled WGS sequence"/>
</dbReference>
<reference evidence="9 10" key="1">
    <citation type="submission" date="2020-08" db="EMBL/GenBank/DDBJ databases">
        <title>Genomic Encyclopedia of Type Strains, Phase IV (KMG-IV): sequencing the most valuable type-strain genomes for metagenomic binning, comparative biology and taxonomic classification.</title>
        <authorList>
            <person name="Goeker M."/>
        </authorList>
    </citation>
    <scope>NUCLEOTIDE SEQUENCE [LARGE SCALE GENOMIC DNA]</scope>
    <source>
        <strain evidence="9 10">DSM 29853</strain>
    </source>
</reference>
<dbReference type="SMART" id="SM01358">
    <property type="entry name" value="HBM"/>
    <property type="match status" value="1"/>
</dbReference>
<evidence type="ECO:0000256" key="2">
    <source>
        <dbReference type="ARBA" id="ARBA00022500"/>
    </source>
</evidence>
<dbReference type="GO" id="GO:0004888">
    <property type="term" value="F:transmembrane signaling receptor activity"/>
    <property type="evidence" value="ECO:0007669"/>
    <property type="project" value="InterPro"/>
</dbReference>
<comment type="subcellular location">
    <subcellularLocation>
        <location evidence="1">Membrane</location>
    </subcellularLocation>
</comment>
<keyword evidence="5" id="KW-0175">Coiled coil</keyword>
<dbReference type="SUPFAM" id="SSF158472">
    <property type="entry name" value="HAMP domain-like"/>
    <property type="match status" value="1"/>
</dbReference>
<dbReference type="InterPro" id="IPR004090">
    <property type="entry name" value="Chemotax_Me-accpt_rcpt"/>
</dbReference>
<evidence type="ECO:0000259" key="7">
    <source>
        <dbReference type="PROSITE" id="PS50111"/>
    </source>
</evidence>
<dbReference type="Pfam" id="PF00015">
    <property type="entry name" value="MCPsignal"/>
    <property type="match status" value="1"/>
</dbReference>
<keyword evidence="2" id="KW-0145">Chemotaxis</keyword>
<dbReference type="Pfam" id="PF00672">
    <property type="entry name" value="HAMP"/>
    <property type="match status" value="2"/>
</dbReference>
<dbReference type="Gene3D" id="6.10.340.10">
    <property type="match status" value="1"/>
</dbReference>
<dbReference type="GO" id="GO:0006935">
    <property type="term" value="P:chemotaxis"/>
    <property type="evidence" value="ECO:0007669"/>
    <property type="project" value="UniProtKB-KW"/>
</dbReference>
<dbReference type="InterPro" id="IPR051310">
    <property type="entry name" value="MCP_chemotaxis"/>
</dbReference>
<feature type="domain" description="HAMP" evidence="8">
    <location>
        <begin position="303"/>
        <end position="356"/>
    </location>
</feature>
<dbReference type="GO" id="GO:0007165">
    <property type="term" value="P:signal transduction"/>
    <property type="evidence" value="ECO:0007669"/>
    <property type="project" value="UniProtKB-KW"/>
</dbReference>
<keyword evidence="4" id="KW-0807">Transducer</keyword>
<dbReference type="AlphaFoldDB" id="A0A7W6NL00"/>
<keyword evidence="10" id="KW-1185">Reference proteome</keyword>
<keyword evidence="6" id="KW-0812">Transmembrane</keyword>
<dbReference type="PANTHER" id="PTHR43531:SF11">
    <property type="entry name" value="METHYL-ACCEPTING CHEMOTAXIS PROTEIN 3"/>
    <property type="match status" value="1"/>
</dbReference>
<feature type="domain" description="HAMP" evidence="8">
    <location>
        <begin position="394"/>
        <end position="434"/>
    </location>
</feature>
<keyword evidence="6" id="KW-1133">Transmembrane helix</keyword>
<dbReference type="GO" id="GO:0016020">
    <property type="term" value="C:membrane"/>
    <property type="evidence" value="ECO:0007669"/>
    <property type="project" value="UniProtKB-SubCell"/>
</dbReference>
<keyword evidence="6" id="KW-0472">Membrane</keyword>
<feature type="coiled-coil region" evidence="5">
    <location>
        <begin position="458"/>
        <end position="495"/>
    </location>
</feature>
<organism evidence="9 10">
    <name type="scientific">Gellertiella hungarica</name>
    <dbReference type="NCBI Taxonomy" id="1572859"/>
    <lineage>
        <taxon>Bacteria</taxon>
        <taxon>Pseudomonadati</taxon>
        <taxon>Pseudomonadota</taxon>
        <taxon>Alphaproteobacteria</taxon>
        <taxon>Hyphomicrobiales</taxon>
        <taxon>Rhizobiaceae</taxon>
        <taxon>Gellertiella</taxon>
    </lineage>
</organism>
<proteinExistence type="inferred from homology"/>
<dbReference type="SUPFAM" id="SSF58104">
    <property type="entry name" value="Methyl-accepting chemotaxis protein (MCP) signaling domain"/>
    <property type="match status" value="1"/>
</dbReference>
<evidence type="ECO:0000313" key="9">
    <source>
        <dbReference type="EMBL" id="MBB4064822.1"/>
    </source>
</evidence>
<sequence length="695" mass="74248">MHLLNRMTITAKMTLIAVLACLGLGGLVTTFVAGGYVNSVFETRFDTVSDLRAHAAAVNLALVSANASMNAFLIDKQEAQFAAAHNHLQKGAELVQELSTAVDPALKANVDALSGALAAYQRDMQGAVDAEVAMGLTPEKGALGQLRSAVHAVESDFKSLSQKDLQIELLRLRRNEKDFLMRRTEKYSSQVMDSVTAIKSTPEAAFGGAENKARAVEHIDAYVTAFNAIIECIKAEKTARENMDAAYATFSASFQSFGEELDKVDAAAVAARDQAAFYVNIVVFGMAGFLAVATGVIVTALGRNISRPINTLTDIMMRLASGERGLTVPESANKAEIGSMYAALGVFRRAQDERDQMQKEAAEMELRNREQMSSAAEQATVDARRALIAAVEPAFARLAAGDLTVRITTAFNNDFDIIREHFNRTAAALEETIRAVAGSVSHLDAGTREISHGADDLSRRTEQQAATLEETAAALDEITANVTNASRRVEEARVVTAKANASTRHSGEIVAKAVDAMGRIEGSANQISNIIGVIDEIAFQTNLLALNAGVEAARAGEAGKGFAVVAQEVRELAQRSAGAAKEIKTLIETSNIEVRGGVQFVRETGEALKSIEDLIGSVNAHMETIATSANEQSIGLKEVNTAMNQMDQVTQQNAAMVEENNAASATLAAETERLRDLIARFTLSDHAHQAGRYAA</sequence>
<feature type="coiled-coil region" evidence="5">
    <location>
        <begin position="347"/>
        <end position="379"/>
    </location>
</feature>
<comment type="caution">
    <text evidence="9">The sequence shown here is derived from an EMBL/GenBank/DDBJ whole genome shotgun (WGS) entry which is preliminary data.</text>
</comment>
<dbReference type="EMBL" id="JACIEZ010000003">
    <property type="protein sequence ID" value="MBB4064822.1"/>
    <property type="molecule type" value="Genomic_DNA"/>
</dbReference>
<dbReference type="SMART" id="SM00283">
    <property type="entry name" value="MA"/>
    <property type="match status" value="1"/>
</dbReference>
<feature type="domain" description="Methyl-accepting transducer" evidence="7">
    <location>
        <begin position="439"/>
        <end position="668"/>
    </location>
</feature>
<evidence type="ECO:0000259" key="8">
    <source>
        <dbReference type="PROSITE" id="PS50885"/>
    </source>
</evidence>
<feature type="transmembrane region" description="Helical" evidence="6">
    <location>
        <begin position="277"/>
        <end position="301"/>
    </location>
</feature>
<dbReference type="PRINTS" id="PR00260">
    <property type="entry name" value="CHEMTRNSDUCR"/>
</dbReference>
<evidence type="ECO:0000256" key="5">
    <source>
        <dbReference type="SAM" id="Coils"/>
    </source>
</evidence>
<evidence type="ECO:0000256" key="3">
    <source>
        <dbReference type="ARBA" id="ARBA00029447"/>
    </source>
</evidence>
<evidence type="ECO:0000313" key="10">
    <source>
        <dbReference type="Proteomes" id="UP000528286"/>
    </source>
</evidence>
<dbReference type="InterPro" id="IPR032255">
    <property type="entry name" value="HBM"/>
</dbReference>
<evidence type="ECO:0000256" key="6">
    <source>
        <dbReference type="SAM" id="Phobius"/>
    </source>
</evidence>
<evidence type="ECO:0000256" key="1">
    <source>
        <dbReference type="ARBA" id="ARBA00004370"/>
    </source>
</evidence>
<protein>
    <submittedName>
        <fullName evidence="9">Methyl-accepting chemotaxis protein</fullName>
    </submittedName>
</protein>
<dbReference type="RefSeq" id="WP_246365188.1">
    <property type="nucleotide sequence ID" value="NZ_JACIEZ010000003.1"/>
</dbReference>
<dbReference type="InterPro" id="IPR003660">
    <property type="entry name" value="HAMP_dom"/>
</dbReference>
<accession>A0A7W6NL00</accession>
<dbReference type="Gene3D" id="1.10.287.950">
    <property type="entry name" value="Methyl-accepting chemotaxis protein"/>
    <property type="match status" value="1"/>
</dbReference>